<reference evidence="3 4" key="1">
    <citation type="submission" date="2017-03" db="EMBL/GenBank/DDBJ databases">
        <title>Genome comparison of Photorhabdus luminescens strain 0813-124 phase variants.</title>
        <authorList>
            <person name="Chien C.-C."/>
            <person name="Chen W.-J."/>
            <person name="Shih M.-C."/>
            <person name="Hsieh F.-C."/>
        </authorList>
    </citation>
    <scope>NUCLEOTIDE SEQUENCE [LARGE SCALE GENOMIC DNA]</scope>
    <source>
        <strain evidence="3 4">0813-124 phase II</strain>
    </source>
</reference>
<feature type="transmembrane region" description="Helical" evidence="2">
    <location>
        <begin position="51"/>
        <end position="73"/>
    </location>
</feature>
<evidence type="ECO:0000313" key="3">
    <source>
        <dbReference type="EMBL" id="QXF32228.1"/>
    </source>
</evidence>
<evidence type="ECO:0000256" key="2">
    <source>
        <dbReference type="SAM" id="Phobius"/>
    </source>
</evidence>
<accession>A0ABX8LSV5</accession>
<sequence length="74" mass="8778">MQFVVYQYKRSKSKYSIFVDVQRDIIEALGRRMVIPLVEADHFSNKVNRHLFPISGFQFFPFVPICCVCMNIFL</sequence>
<keyword evidence="2" id="KW-1133">Transmembrane helix</keyword>
<dbReference type="InterPro" id="IPR002712">
    <property type="entry name" value="CcdB"/>
</dbReference>
<dbReference type="EMBL" id="CP020335">
    <property type="protein sequence ID" value="QXF32228.1"/>
    <property type="molecule type" value="Genomic_DNA"/>
</dbReference>
<evidence type="ECO:0000256" key="1">
    <source>
        <dbReference type="ARBA" id="ARBA00022649"/>
    </source>
</evidence>
<protein>
    <submittedName>
        <fullName evidence="3">CcdB family protein</fullName>
    </submittedName>
</protein>
<name>A0ABX8LSV5_9GAMM</name>
<dbReference type="Proteomes" id="UP000693715">
    <property type="component" value="Chromosome"/>
</dbReference>
<dbReference type="Pfam" id="PF01845">
    <property type="entry name" value="CcdB"/>
    <property type="match status" value="1"/>
</dbReference>
<keyword evidence="1" id="KW-1277">Toxin-antitoxin system</keyword>
<organism evidence="3 4">
    <name type="scientific">Photorhabdus akhurstii</name>
    <dbReference type="NCBI Taxonomy" id="171438"/>
    <lineage>
        <taxon>Bacteria</taxon>
        <taxon>Pseudomonadati</taxon>
        <taxon>Pseudomonadota</taxon>
        <taxon>Gammaproteobacteria</taxon>
        <taxon>Enterobacterales</taxon>
        <taxon>Morganellaceae</taxon>
        <taxon>Photorhabdus</taxon>
    </lineage>
</organism>
<keyword evidence="2" id="KW-0812">Transmembrane</keyword>
<keyword evidence="4" id="KW-1185">Reference proteome</keyword>
<evidence type="ECO:0000313" key="4">
    <source>
        <dbReference type="Proteomes" id="UP000693715"/>
    </source>
</evidence>
<proteinExistence type="predicted"/>
<dbReference type="RefSeq" id="WP_217470840.1">
    <property type="nucleotide sequence ID" value="NZ_CP020335.1"/>
</dbReference>
<gene>
    <name evidence="3" type="ORF">B0X70_02850</name>
</gene>
<keyword evidence="2" id="KW-0472">Membrane</keyword>